<dbReference type="CDD" id="cd07247">
    <property type="entry name" value="SgaA_N_like"/>
    <property type="match status" value="1"/>
</dbReference>
<dbReference type="PANTHER" id="PTHR33993">
    <property type="entry name" value="GLYOXALASE-RELATED"/>
    <property type="match status" value="1"/>
</dbReference>
<dbReference type="EMBL" id="SNXS01000020">
    <property type="protein sequence ID" value="TDP58926.1"/>
    <property type="molecule type" value="Genomic_DNA"/>
</dbReference>
<sequence length="122" mass="12813">MANALNWFEIPVTNFERAKGFYEKVLGVAIETMVMGPLTMGMLSSDPQAVGGAIVQGDGGSPSQTGTLVYLNGGDDLAPMLARAEQAGGSVVVPKTEIGNDFGFFAHFMDTEGNKVGLHSMK</sequence>
<evidence type="ECO:0000259" key="1">
    <source>
        <dbReference type="PROSITE" id="PS51819"/>
    </source>
</evidence>
<comment type="caution">
    <text evidence="2">The sequence shown here is derived from an EMBL/GenBank/DDBJ whole genome shotgun (WGS) entry which is preliminary data.</text>
</comment>
<proteinExistence type="predicted"/>
<accession>A0A4R6QAI5</accession>
<keyword evidence="3" id="KW-1185">Reference proteome</keyword>
<dbReference type="RefSeq" id="WP_133704184.1">
    <property type="nucleotide sequence ID" value="NZ_SNXS01000020.1"/>
</dbReference>
<feature type="domain" description="VOC" evidence="1">
    <location>
        <begin position="4"/>
        <end position="121"/>
    </location>
</feature>
<dbReference type="Gene3D" id="3.10.180.10">
    <property type="entry name" value="2,3-Dihydroxybiphenyl 1,2-Dioxygenase, domain 1"/>
    <property type="match status" value="1"/>
</dbReference>
<dbReference type="InterPro" id="IPR037523">
    <property type="entry name" value="VOC_core"/>
</dbReference>
<dbReference type="Proteomes" id="UP000295361">
    <property type="component" value="Unassembled WGS sequence"/>
</dbReference>
<dbReference type="SUPFAM" id="SSF54593">
    <property type="entry name" value="Glyoxalase/Bleomycin resistance protein/Dihydroxybiphenyl dioxygenase"/>
    <property type="match status" value="1"/>
</dbReference>
<dbReference type="InterPro" id="IPR052164">
    <property type="entry name" value="Anthracycline_SecMetBiosynth"/>
</dbReference>
<dbReference type="InParanoid" id="A0A4R6QAI5"/>
<evidence type="ECO:0000313" key="3">
    <source>
        <dbReference type="Proteomes" id="UP000295361"/>
    </source>
</evidence>
<evidence type="ECO:0000313" key="2">
    <source>
        <dbReference type="EMBL" id="TDP58926.1"/>
    </source>
</evidence>
<dbReference type="Pfam" id="PF00903">
    <property type="entry name" value="Glyoxalase"/>
    <property type="match status" value="1"/>
</dbReference>
<dbReference type="PROSITE" id="PS51819">
    <property type="entry name" value="VOC"/>
    <property type="match status" value="1"/>
</dbReference>
<dbReference type="OrthoDB" id="8776491at2"/>
<gene>
    <name evidence="2" type="ORF">DES47_12024</name>
</gene>
<organism evidence="2 3">
    <name type="scientific">Roseateles toxinivorans</name>
    <dbReference type="NCBI Taxonomy" id="270368"/>
    <lineage>
        <taxon>Bacteria</taxon>
        <taxon>Pseudomonadati</taxon>
        <taxon>Pseudomonadota</taxon>
        <taxon>Betaproteobacteria</taxon>
        <taxon>Burkholderiales</taxon>
        <taxon>Sphaerotilaceae</taxon>
        <taxon>Roseateles</taxon>
    </lineage>
</organism>
<dbReference type="AlphaFoldDB" id="A0A4R6QAI5"/>
<protein>
    <recommendedName>
        <fullName evidence="1">VOC domain-containing protein</fullName>
    </recommendedName>
</protein>
<dbReference type="InterPro" id="IPR004360">
    <property type="entry name" value="Glyas_Fos-R_dOase_dom"/>
</dbReference>
<reference evidence="2 3" key="1">
    <citation type="submission" date="2019-03" db="EMBL/GenBank/DDBJ databases">
        <title>Genomic Encyclopedia of Type Strains, Phase IV (KMG-IV): sequencing the most valuable type-strain genomes for metagenomic binning, comparative biology and taxonomic classification.</title>
        <authorList>
            <person name="Goeker M."/>
        </authorList>
    </citation>
    <scope>NUCLEOTIDE SEQUENCE [LARGE SCALE GENOMIC DNA]</scope>
    <source>
        <strain evidence="2 3">DSM 16998</strain>
    </source>
</reference>
<dbReference type="PANTHER" id="PTHR33993:SF2">
    <property type="entry name" value="VOC DOMAIN-CONTAINING PROTEIN"/>
    <property type="match status" value="1"/>
</dbReference>
<dbReference type="InterPro" id="IPR029068">
    <property type="entry name" value="Glyas_Bleomycin-R_OHBP_Dase"/>
</dbReference>
<name>A0A4R6QAI5_9BURK</name>